<dbReference type="HAMAP" id="MF_01161">
    <property type="entry name" value="tRNA_Ile_lys_synt"/>
    <property type="match status" value="1"/>
</dbReference>
<protein>
    <recommendedName>
        <fullName evidence="6">tRNA(Ile)-lysidine synthase</fullName>
        <ecNumber evidence="6">6.3.4.19</ecNumber>
    </recommendedName>
    <alternativeName>
        <fullName evidence="6">tRNA(Ile)-2-lysyl-cytidine synthase</fullName>
    </alternativeName>
    <alternativeName>
        <fullName evidence="6">tRNA(Ile)-lysidine synthetase</fullName>
    </alternativeName>
</protein>
<comment type="similarity">
    <text evidence="6">Belongs to the tRNA(Ile)-lysidine synthase family.</text>
</comment>
<feature type="binding site" evidence="6">
    <location>
        <begin position="46"/>
        <end position="51"/>
    </location>
    <ligand>
        <name>ATP</name>
        <dbReference type="ChEBI" id="CHEBI:30616"/>
    </ligand>
</feature>
<reference evidence="8" key="1">
    <citation type="submission" date="2023-03" db="EMBL/GenBank/DDBJ databases">
        <title>Lomoglobus Profundus gen. nov., sp. nov., a novel member of the phylum Verrucomicrobia, isolated from deep-marine sediment of South China Sea.</title>
        <authorList>
            <person name="Ahmad T."/>
            <person name="Ishaq S.E."/>
            <person name="Wang F."/>
        </authorList>
    </citation>
    <scope>NUCLEOTIDE SEQUENCE</scope>
    <source>
        <strain evidence="8">LMO-M01</strain>
    </source>
</reference>
<dbReference type="InterPro" id="IPR012094">
    <property type="entry name" value="tRNA_Ile_lys_synt"/>
</dbReference>
<keyword evidence="6" id="KW-0963">Cytoplasm</keyword>
<comment type="subcellular location">
    <subcellularLocation>
        <location evidence="6">Cytoplasm</location>
    </subcellularLocation>
</comment>
<dbReference type="Proteomes" id="UP001218638">
    <property type="component" value="Chromosome"/>
</dbReference>
<evidence type="ECO:0000256" key="5">
    <source>
        <dbReference type="ARBA" id="ARBA00048539"/>
    </source>
</evidence>
<comment type="domain">
    <text evidence="6">The N-terminal region contains the highly conserved SGGXDS motif, predicted to be a P-loop motif involved in ATP binding.</text>
</comment>
<evidence type="ECO:0000313" key="9">
    <source>
        <dbReference type="Proteomes" id="UP001218638"/>
    </source>
</evidence>
<dbReference type="NCBIfam" id="TIGR02432">
    <property type="entry name" value="lysidine_TilS_N"/>
    <property type="match status" value="1"/>
</dbReference>
<keyword evidence="9" id="KW-1185">Reference proteome</keyword>
<evidence type="ECO:0000256" key="1">
    <source>
        <dbReference type="ARBA" id="ARBA00022598"/>
    </source>
</evidence>
<dbReference type="SUPFAM" id="SSF52402">
    <property type="entry name" value="Adenine nucleotide alpha hydrolases-like"/>
    <property type="match status" value="1"/>
</dbReference>
<evidence type="ECO:0000259" key="7">
    <source>
        <dbReference type="Pfam" id="PF01171"/>
    </source>
</evidence>
<dbReference type="GO" id="GO:0005737">
    <property type="term" value="C:cytoplasm"/>
    <property type="evidence" value="ECO:0007669"/>
    <property type="project" value="UniProtKB-SubCell"/>
</dbReference>
<accession>A0AAF0CQS5</accession>
<dbReference type="EMBL" id="CP119075">
    <property type="protein sequence ID" value="WED66308.1"/>
    <property type="molecule type" value="Genomic_DNA"/>
</dbReference>
<keyword evidence="2 6" id="KW-0819">tRNA processing</keyword>
<dbReference type="Gene3D" id="3.40.50.620">
    <property type="entry name" value="HUPs"/>
    <property type="match status" value="1"/>
</dbReference>
<sequence>MAEPKLSRWQTMARRMAAAIPIERLHPAVVSAAASAGRRRWIVAVSGGSDSVALGLLVWAHWPQHRDRLVLAHFDHRLRGRASAEDARFCRRLAEGLGIDCEIGRWESPPAAASEAAARAARNGFFDEVRRRHRSRVIWTGHQRDDVAETLLMRLARGSGSRGLSAPRPLQDWGESGSRWRPLIGLSREELETALQAAGARWREDETNSGEAYFRTRVRQQVVPVWIAAAGRDAVAGAARSRELIAEDDAALECWLDELDVVAADGALSLTKLAGRPAAIWRRALHRWLGWQADGGGLSRQGFEVLLEKARSGKTSRFSLGTTGFARIRRGRLYFEKLSP</sequence>
<keyword evidence="4 6" id="KW-0067">ATP-binding</keyword>
<evidence type="ECO:0000313" key="8">
    <source>
        <dbReference type="EMBL" id="WED66308.1"/>
    </source>
</evidence>
<gene>
    <name evidence="6 8" type="primary">tilS</name>
    <name evidence="8" type="ORF">PXH66_05535</name>
</gene>
<dbReference type="RefSeq" id="WP_330927892.1">
    <property type="nucleotide sequence ID" value="NZ_CP119075.1"/>
</dbReference>
<keyword evidence="3 6" id="KW-0547">Nucleotide-binding</keyword>
<dbReference type="CDD" id="cd01992">
    <property type="entry name" value="TilS_N"/>
    <property type="match status" value="1"/>
</dbReference>
<proteinExistence type="inferred from homology"/>
<dbReference type="InterPro" id="IPR012795">
    <property type="entry name" value="tRNA_Ile_lys_synt_N"/>
</dbReference>
<comment type="catalytic activity">
    <reaction evidence="5 6">
        <text>cytidine(34) in tRNA(Ile2) + L-lysine + ATP = lysidine(34) in tRNA(Ile2) + AMP + diphosphate + H(+)</text>
        <dbReference type="Rhea" id="RHEA:43744"/>
        <dbReference type="Rhea" id="RHEA-COMP:10625"/>
        <dbReference type="Rhea" id="RHEA-COMP:10670"/>
        <dbReference type="ChEBI" id="CHEBI:15378"/>
        <dbReference type="ChEBI" id="CHEBI:30616"/>
        <dbReference type="ChEBI" id="CHEBI:32551"/>
        <dbReference type="ChEBI" id="CHEBI:33019"/>
        <dbReference type="ChEBI" id="CHEBI:82748"/>
        <dbReference type="ChEBI" id="CHEBI:83665"/>
        <dbReference type="ChEBI" id="CHEBI:456215"/>
        <dbReference type="EC" id="6.3.4.19"/>
    </reaction>
</comment>
<feature type="domain" description="tRNA(Ile)-lysidine/2-thiocytidine synthase N-terminal" evidence="7">
    <location>
        <begin position="41"/>
        <end position="221"/>
    </location>
</feature>
<dbReference type="KEGG" id="slom:PXH66_05535"/>
<name>A0AAF0CQS5_9BACT</name>
<dbReference type="AlphaFoldDB" id="A0AAF0CQS5"/>
<organism evidence="8 9">
    <name type="scientific">Synoicihabitans lomoniglobus</name>
    <dbReference type="NCBI Taxonomy" id="2909285"/>
    <lineage>
        <taxon>Bacteria</taxon>
        <taxon>Pseudomonadati</taxon>
        <taxon>Verrucomicrobiota</taxon>
        <taxon>Opitutia</taxon>
        <taxon>Opitutales</taxon>
        <taxon>Opitutaceae</taxon>
        <taxon>Synoicihabitans</taxon>
    </lineage>
</organism>
<dbReference type="GO" id="GO:0006400">
    <property type="term" value="P:tRNA modification"/>
    <property type="evidence" value="ECO:0007669"/>
    <property type="project" value="UniProtKB-UniRule"/>
</dbReference>
<evidence type="ECO:0000256" key="4">
    <source>
        <dbReference type="ARBA" id="ARBA00022840"/>
    </source>
</evidence>
<evidence type="ECO:0000256" key="3">
    <source>
        <dbReference type="ARBA" id="ARBA00022741"/>
    </source>
</evidence>
<dbReference type="EC" id="6.3.4.19" evidence="6"/>
<dbReference type="InterPro" id="IPR011063">
    <property type="entry name" value="TilS/TtcA_N"/>
</dbReference>
<dbReference type="PANTHER" id="PTHR43033:SF1">
    <property type="entry name" value="TRNA(ILE)-LYSIDINE SYNTHASE-RELATED"/>
    <property type="match status" value="1"/>
</dbReference>
<evidence type="ECO:0000256" key="6">
    <source>
        <dbReference type="HAMAP-Rule" id="MF_01161"/>
    </source>
</evidence>
<dbReference type="PANTHER" id="PTHR43033">
    <property type="entry name" value="TRNA(ILE)-LYSIDINE SYNTHASE-RELATED"/>
    <property type="match status" value="1"/>
</dbReference>
<dbReference type="InterPro" id="IPR014729">
    <property type="entry name" value="Rossmann-like_a/b/a_fold"/>
</dbReference>
<dbReference type="GO" id="GO:0005524">
    <property type="term" value="F:ATP binding"/>
    <property type="evidence" value="ECO:0007669"/>
    <property type="project" value="UniProtKB-UniRule"/>
</dbReference>
<dbReference type="Pfam" id="PF01171">
    <property type="entry name" value="ATP_bind_3"/>
    <property type="match status" value="1"/>
</dbReference>
<keyword evidence="1 6" id="KW-0436">Ligase</keyword>
<comment type="function">
    <text evidence="6">Ligates lysine onto the cytidine present at position 34 of the AUA codon-specific tRNA(Ile) that contains the anticodon CAU, in an ATP-dependent manner. Cytidine is converted to lysidine, thus changing the amino acid specificity of the tRNA from methionine to isoleucine.</text>
</comment>
<evidence type="ECO:0000256" key="2">
    <source>
        <dbReference type="ARBA" id="ARBA00022694"/>
    </source>
</evidence>
<dbReference type="GO" id="GO:0032267">
    <property type="term" value="F:tRNA(Ile)-lysidine synthase activity"/>
    <property type="evidence" value="ECO:0007669"/>
    <property type="project" value="UniProtKB-EC"/>
</dbReference>